<protein>
    <recommendedName>
        <fullName evidence="5">NAB domain-containing protein</fullName>
    </recommendedName>
</protein>
<dbReference type="PANTHER" id="PTHR32258">
    <property type="entry name" value="PROTEIN NETWORKED 4A"/>
    <property type="match status" value="1"/>
</dbReference>
<dbReference type="InterPro" id="IPR011684">
    <property type="entry name" value="NAB"/>
</dbReference>
<evidence type="ECO:0000256" key="1">
    <source>
        <dbReference type="ARBA" id="ARBA00023054"/>
    </source>
</evidence>
<gene>
    <name evidence="6" type="ORF">V6N11_037455</name>
</gene>
<evidence type="ECO:0000313" key="6">
    <source>
        <dbReference type="EMBL" id="KAK8982282.1"/>
    </source>
</evidence>
<evidence type="ECO:0000313" key="7">
    <source>
        <dbReference type="Proteomes" id="UP001396334"/>
    </source>
</evidence>
<feature type="region of interest" description="Disordered" evidence="4">
    <location>
        <begin position="188"/>
        <end position="285"/>
    </location>
</feature>
<feature type="coiled-coil region" evidence="3">
    <location>
        <begin position="1305"/>
        <end position="1409"/>
    </location>
</feature>
<evidence type="ECO:0000256" key="2">
    <source>
        <dbReference type="ARBA" id="ARBA00038006"/>
    </source>
</evidence>
<feature type="coiled-coil region" evidence="3">
    <location>
        <begin position="791"/>
        <end position="825"/>
    </location>
</feature>
<keyword evidence="7" id="KW-1185">Reference proteome</keyword>
<feature type="coiled-coil region" evidence="3">
    <location>
        <begin position="854"/>
        <end position="913"/>
    </location>
</feature>
<feature type="compositionally biased region" description="Basic and acidic residues" evidence="4">
    <location>
        <begin position="243"/>
        <end position="263"/>
    </location>
</feature>
<dbReference type="Pfam" id="PF07765">
    <property type="entry name" value="KIP1"/>
    <property type="match status" value="1"/>
</dbReference>
<feature type="coiled-coil region" evidence="3">
    <location>
        <begin position="589"/>
        <end position="762"/>
    </location>
</feature>
<dbReference type="EMBL" id="JBBPBN010000086">
    <property type="protein sequence ID" value="KAK8982282.1"/>
    <property type="molecule type" value="Genomic_DNA"/>
</dbReference>
<feature type="coiled-coil region" evidence="3">
    <location>
        <begin position="1708"/>
        <end position="1735"/>
    </location>
</feature>
<dbReference type="SUPFAM" id="SSF57997">
    <property type="entry name" value="Tropomyosin"/>
    <property type="match status" value="2"/>
</dbReference>
<feature type="region of interest" description="Disordered" evidence="4">
    <location>
        <begin position="1854"/>
        <end position="1879"/>
    </location>
</feature>
<evidence type="ECO:0000256" key="4">
    <source>
        <dbReference type="SAM" id="MobiDB-lite"/>
    </source>
</evidence>
<feature type="domain" description="NAB" evidence="5">
    <location>
        <begin position="89"/>
        <end position="169"/>
    </location>
</feature>
<accession>A0ABR2P1I8</accession>
<dbReference type="InterPro" id="IPR051861">
    <property type="entry name" value="NET_actin-binding_domain"/>
</dbReference>
<proteinExistence type="inferred from homology"/>
<comment type="similarity">
    <text evidence="2">Belongs to the NET family.</text>
</comment>
<name>A0ABR2P1I8_9ROSI</name>
<evidence type="ECO:0000256" key="3">
    <source>
        <dbReference type="SAM" id="Coils"/>
    </source>
</evidence>
<feature type="region of interest" description="Disordered" evidence="4">
    <location>
        <begin position="1772"/>
        <end position="1803"/>
    </location>
</feature>
<feature type="compositionally biased region" description="Basic and acidic residues" evidence="4">
    <location>
        <begin position="1772"/>
        <end position="1784"/>
    </location>
</feature>
<sequence length="1879" mass="214999">MQLQKKIAYLPIAMMLAKWSKSKLIITKAQPNPLLWLALHDLRREGLCSPLDSLIHTTVTRHQGRRRQVVVLRTKVMATVKHSDSTGMYSWWWNSHISPKNSKWLQENLTDMDTKVKQMIKLIEEDADSFARRAEMYYKKRPELMKLVEEFYRAYRAMAERYDHATGVLRQAHRTMAEAFPNQVPLVFADESPGGLATEVDPRSPGTPPPLRALSEPDELQKDAVGLPSHDMFGPDQATNHVKFGEGRARKSLKFNDTEEKDQSLQNDGGPDLSAKGPSESERVSKAEMEISNLKNTLARLEAEKEAGLLEYRQSLERLSNLEREVSRAQEASQGLNERASQAEAEVLTLKDALAELEYEREANLDRYQQCLEKINNLENSIAHALKDAGELDERASKSEIEVLALKQDLARVESQKKDTLTQYKQCTETISNLEQTLSNAEERARRMTERAEKAETELETLKLVVVELTKDKEAAAFQYQQCLDTISNLENKLARALEEAQRLHSEIDNRAAKLKGAEERYSLLERSNQTMHTELESLVLKMGDQSQELTEKQKELGRLWTSIQEERLRFMEAETAFLTLQHLHSQSQEELRSLVTELQNSAQNLQDIETRNHSLEAELQMVKDENKGLNKLNLSSAMSIENLKEEILSLRVTIGKLEAEVELRVDQRNALQQEIYCLKEELNDFNKRHWDITGKLESVGLNLENFASSVMELQDENTKLKDVCQKDRDEKLVLVEKLKIMEKLIEKNTLLENSLSDMNVELESVRGRVKILEEYCHSLLEEKSTLAAEKDTLTSRLQIATENLERLLEKNNFLENNLFDANSKLEGLSVKLTNTENSCLLLGDEKSSLITQREGLISQLDASQKRFEDLEKRYQALEEKYVKERESTFCEVEELQKLLEAEKEERASFVRLNETRITAMESHIHFLQVENLCRKKEYEEELDKAMNAQIEIFVLQKCAQDLEEKNLSLSLECRKLLESTIFSEKLVTELELGNSRNQMEIKSLFDQITTLKMGLYQILRTLEIDAIHGYDDTIKQDQSVLDCVFGRFREMQNSLLKSLDENQQSLIENSVLIALLGQLKLEAENLAKEKNSLHRELNVRSEQFSELQKRTEKLVDMNEVLESKVIVGGQREEVLQTEIGSVRGQLLALQSENQSSLEDNRKVVDEKTSLMNEVLELSHEKLILEEENYAVLSEAISQGNTSLVLKDIIVDNFKEIKHLTNNLGKLKCLNNDLEGKLRIMERKFEKELRNLENELMTVRTDADRLHDEVSKGNDRLGQKEIVLLEAERMLSESQEERAQLHEFIEDLTTKYEEVILLVEDQKKQIRKLSRDYDHQSKETESIRLANQKLEVELVKLNVELQKRRDEAEVLENKAAALSGELQISAVHAALLEETARELSKDCEVLESTSNSKAMEVEEPERSARILKHENVELKAQLATYIPAVVSLMDSVTSLGSRTRLSPKFPTDHNDEVKDASLGAELHAENRQQTGEGQIVSVPDGFPDLQGIHKRIKSIENAVVEMQKLATMENLNLNSKLETAMRQIEELRFGSSSRRERARAKRHVIVNARHDGVKLGHGLGNSVKIQRPTPEISEEDSETMMKDILLDQTSECSSYGLSRRETAELDNRMLELWETPDHDGNIALKVSKAQKMATASTGNQRIGTAKAHRGKNLSTESLVKELGVDKESSKRFTEPYQEGSKRKILEKLDSDAQKLANLQITVQDLKRKVEITETGKKGKGIEYGTVKQQLEEAEEAIIQLFDVNRKLVTHVEDRSRSLDRKPALESDESSSYRRRRVAEQARRGSEKIGRLQLEVQKIQFLLLKLHAKETKAPTTIMERKTRVLLRDYLYGGARKSQSQNQKRKKTPFCACAEPPTKGD</sequence>
<dbReference type="Proteomes" id="UP001396334">
    <property type="component" value="Unassembled WGS sequence"/>
</dbReference>
<dbReference type="PANTHER" id="PTHR32258:SF32">
    <property type="entry name" value="PROTEIN NETWORKED 1D"/>
    <property type="match status" value="1"/>
</dbReference>
<keyword evidence="1 3" id="KW-0175">Coiled coil</keyword>
<dbReference type="PROSITE" id="PS51774">
    <property type="entry name" value="NAB"/>
    <property type="match status" value="1"/>
</dbReference>
<evidence type="ECO:0000259" key="5">
    <source>
        <dbReference type="PROSITE" id="PS51774"/>
    </source>
</evidence>
<reference evidence="6 7" key="1">
    <citation type="journal article" date="2024" name="G3 (Bethesda)">
        <title>Genome assembly of Hibiscus sabdariffa L. provides insights into metabolisms of medicinal natural products.</title>
        <authorList>
            <person name="Kim T."/>
        </authorList>
    </citation>
    <scope>NUCLEOTIDE SEQUENCE [LARGE SCALE GENOMIC DNA]</scope>
    <source>
        <strain evidence="6">TK-2024</strain>
        <tissue evidence="6">Old leaves</tissue>
    </source>
</reference>
<comment type="caution">
    <text evidence="6">The sequence shown here is derived from an EMBL/GenBank/DDBJ whole genome shotgun (WGS) entry which is preliminary data.</text>
</comment>
<dbReference type="Gene3D" id="1.20.5.170">
    <property type="match status" value="1"/>
</dbReference>
<organism evidence="6 7">
    <name type="scientific">Hibiscus sabdariffa</name>
    <name type="common">roselle</name>
    <dbReference type="NCBI Taxonomy" id="183260"/>
    <lineage>
        <taxon>Eukaryota</taxon>
        <taxon>Viridiplantae</taxon>
        <taxon>Streptophyta</taxon>
        <taxon>Embryophyta</taxon>
        <taxon>Tracheophyta</taxon>
        <taxon>Spermatophyta</taxon>
        <taxon>Magnoliopsida</taxon>
        <taxon>eudicotyledons</taxon>
        <taxon>Gunneridae</taxon>
        <taxon>Pentapetalae</taxon>
        <taxon>rosids</taxon>
        <taxon>malvids</taxon>
        <taxon>Malvales</taxon>
        <taxon>Malvaceae</taxon>
        <taxon>Malvoideae</taxon>
        <taxon>Hibiscus</taxon>
    </lineage>
</organism>
<feature type="coiled-coil region" evidence="3">
    <location>
        <begin position="1217"/>
        <end position="1269"/>
    </location>
</feature>